<dbReference type="SUPFAM" id="SSF47384">
    <property type="entry name" value="Homodimeric domain of signal transducing histidine kinase"/>
    <property type="match status" value="1"/>
</dbReference>
<evidence type="ECO:0000259" key="7">
    <source>
        <dbReference type="PROSITE" id="PS50112"/>
    </source>
</evidence>
<dbReference type="InterPro" id="IPR036097">
    <property type="entry name" value="HisK_dim/P_sf"/>
</dbReference>
<dbReference type="PROSITE" id="PS50113">
    <property type="entry name" value="PAC"/>
    <property type="match status" value="3"/>
</dbReference>
<keyword evidence="4" id="KW-0808">Transferase</keyword>
<dbReference type="Pfam" id="PF02518">
    <property type="entry name" value="HATPase_c"/>
    <property type="match status" value="1"/>
</dbReference>
<dbReference type="InterPro" id="IPR052162">
    <property type="entry name" value="Sensor_kinase/Photoreceptor"/>
</dbReference>
<organism evidence="9 10">
    <name type="scientific">Paludibaculum fermentans</name>
    <dbReference type="NCBI Taxonomy" id="1473598"/>
    <lineage>
        <taxon>Bacteria</taxon>
        <taxon>Pseudomonadati</taxon>
        <taxon>Acidobacteriota</taxon>
        <taxon>Terriglobia</taxon>
        <taxon>Bryobacterales</taxon>
        <taxon>Bryobacteraceae</taxon>
        <taxon>Paludibaculum</taxon>
    </lineage>
</organism>
<evidence type="ECO:0000259" key="6">
    <source>
        <dbReference type="PROSITE" id="PS50109"/>
    </source>
</evidence>
<dbReference type="KEGG" id="pfer:IRI77_24155"/>
<dbReference type="InterPro" id="IPR000700">
    <property type="entry name" value="PAS-assoc_C"/>
</dbReference>
<dbReference type="InterPro" id="IPR001610">
    <property type="entry name" value="PAC"/>
</dbReference>
<dbReference type="SMART" id="SM00091">
    <property type="entry name" value="PAS"/>
    <property type="match status" value="3"/>
</dbReference>
<dbReference type="Pfam" id="PF08447">
    <property type="entry name" value="PAS_3"/>
    <property type="match status" value="3"/>
</dbReference>
<evidence type="ECO:0000313" key="9">
    <source>
        <dbReference type="EMBL" id="QOY85896.1"/>
    </source>
</evidence>
<feature type="domain" description="PAC" evidence="8">
    <location>
        <begin position="446"/>
        <end position="498"/>
    </location>
</feature>
<dbReference type="SMART" id="SM00387">
    <property type="entry name" value="HATPase_c"/>
    <property type="match status" value="1"/>
</dbReference>
<sequence length="735" mass="82175">MNRTGSWVWDVQQAQPAYWSAQMNKIHGRDISQAPPGAGEYSGLFPAEDWPLWVSGVQQAVENKAAFSCECRIWQENGRTQLVRHLGWAVLGSADEVTEIIGTTLELGDPTREPMDRPQPGDSPVSELVDLIPALAWSCQPDGSADFFNRGWLEYTGLSQEEAWGWGWTKAFHPDDLDKALSCWKTLEGTGQPGQLEARLRRFDGQYRWFLVQAKPQLDEAGRVVKWYGTNTDIENRKHAEAALGESERNFRQIVDSIPALVCTMTARGEVECVNQQVLEYFGKTLEELRNWAYTGAVHEQDLPGVIARWQHSVETGEPYDVTHRIRRFDGVFQWFHVRGLPLRHPDGDIARWYILLTDIEDRKRAEDAVRASEAHLRLTIDTIPALVWRADPAGEPDYLNARVVTYTGRNLGEFTRFRWEDLIHPDDLELTNKAWRASIRSGAPYSVKQRLRSADGSYRWFQVNGAPLRNENGEILSWFGLDIDIDDNWKMAEELRQTQAKLSRATQIATVAELSASIAHEINQPLAAAVANGHACQAWLSAEPPNLERARLTAGRMIRDVNSAAGVVQRIRALFKRSAQDLVPSNINEVISAVLQLTADELRESGISTRASLADDLPGVAVDRVQMQQTLLNLIRNAIEAMEGSGDRPKVLSITSRLDDSGLLIQISDTGCGLTDTSTVFEPFVSTKERGMGMGLSICRSIVESHGGRLWAASNEGVGTTFSFTLPLHRDEPS</sequence>
<dbReference type="Gene3D" id="3.30.565.10">
    <property type="entry name" value="Histidine kinase-like ATPase, C-terminal domain"/>
    <property type="match status" value="1"/>
</dbReference>
<dbReference type="CDD" id="cd00130">
    <property type="entry name" value="PAS"/>
    <property type="match status" value="3"/>
</dbReference>
<dbReference type="FunFam" id="3.30.450.20:FF:000099">
    <property type="entry name" value="Sensory box sensor histidine kinase"/>
    <property type="match status" value="3"/>
</dbReference>
<dbReference type="SMART" id="SM00388">
    <property type="entry name" value="HisKA"/>
    <property type="match status" value="1"/>
</dbReference>
<feature type="domain" description="PAC" evidence="8">
    <location>
        <begin position="194"/>
        <end position="246"/>
    </location>
</feature>
<dbReference type="CDD" id="cd00082">
    <property type="entry name" value="HisKA"/>
    <property type="match status" value="1"/>
</dbReference>
<dbReference type="InterPro" id="IPR013655">
    <property type="entry name" value="PAS_fold_3"/>
</dbReference>
<keyword evidence="3" id="KW-0597">Phosphoprotein</keyword>
<evidence type="ECO:0000256" key="1">
    <source>
        <dbReference type="ARBA" id="ARBA00000085"/>
    </source>
</evidence>
<dbReference type="EC" id="2.7.13.3" evidence="2"/>
<dbReference type="PROSITE" id="PS50109">
    <property type="entry name" value="HIS_KIN"/>
    <property type="match status" value="1"/>
</dbReference>
<keyword evidence="10" id="KW-1185">Reference proteome</keyword>
<evidence type="ECO:0000313" key="10">
    <source>
        <dbReference type="Proteomes" id="UP000593892"/>
    </source>
</evidence>
<dbReference type="SUPFAM" id="SSF55785">
    <property type="entry name" value="PYP-like sensor domain (PAS domain)"/>
    <property type="match status" value="4"/>
</dbReference>
<comment type="catalytic activity">
    <reaction evidence="1">
        <text>ATP + protein L-histidine = ADP + protein N-phospho-L-histidine.</text>
        <dbReference type="EC" id="2.7.13.3"/>
    </reaction>
</comment>
<evidence type="ECO:0000256" key="5">
    <source>
        <dbReference type="ARBA" id="ARBA00022777"/>
    </source>
</evidence>
<evidence type="ECO:0000256" key="3">
    <source>
        <dbReference type="ARBA" id="ARBA00022553"/>
    </source>
</evidence>
<dbReference type="Gene3D" id="1.10.287.130">
    <property type="match status" value="1"/>
</dbReference>
<name>A0A7S7SIW5_PALFE</name>
<dbReference type="EMBL" id="CP063849">
    <property type="protein sequence ID" value="QOY85896.1"/>
    <property type="molecule type" value="Genomic_DNA"/>
</dbReference>
<dbReference type="PANTHER" id="PTHR43304">
    <property type="entry name" value="PHYTOCHROME-LIKE PROTEIN CPH1"/>
    <property type="match status" value="1"/>
</dbReference>
<dbReference type="InterPro" id="IPR000014">
    <property type="entry name" value="PAS"/>
</dbReference>
<dbReference type="AlphaFoldDB" id="A0A7S7SIW5"/>
<dbReference type="SMART" id="SM00086">
    <property type="entry name" value="PAC"/>
    <property type="match status" value="3"/>
</dbReference>
<evidence type="ECO:0000256" key="4">
    <source>
        <dbReference type="ARBA" id="ARBA00022679"/>
    </source>
</evidence>
<dbReference type="RefSeq" id="WP_194447566.1">
    <property type="nucleotide sequence ID" value="NZ_CP063849.1"/>
</dbReference>
<dbReference type="InterPro" id="IPR003661">
    <property type="entry name" value="HisK_dim/P_dom"/>
</dbReference>
<dbReference type="PANTHER" id="PTHR43304:SF1">
    <property type="entry name" value="PAC DOMAIN-CONTAINING PROTEIN"/>
    <property type="match status" value="1"/>
</dbReference>
<feature type="domain" description="PAS" evidence="7">
    <location>
        <begin position="247"/>
        <end position="317"/>
    </location>
</feature>
<dbReference type="GO" id="GO:0000155">
    <property type="term" value="F:phosphorelay sensor kinase activity"/>
    <property type="evidence" value="ECO:0007669"/>
    <property type="project" value="InterPro"/>
</dbReference>
<feature type="domain" description="PAS" evidence="7">
    <location>
        <begin position="373"/>
        <end position="443"/>
    </location>
</feature>
<evidence type="ECO:0000259" key="8">
    <source>
        <dbReference type="PROSITE" id="PS50113"/>
    </source>
</evidence>
<feature type="domain" description="Histidine kinase" evidence="6">
    <location>
        <begin position="518"/>
        <end position="731"/>
    </location>
</feature>
<feature type="domain" description="PAC" evidence="8">
    <location>
        <begin position="320"/>
        <end position="372"/>
    </location>
</feature>
<proteinExistence type="predicted"/>
<dbReference type="InterPro" id="IPR004358">
    <property type="entry name" value="Sig_transdc_His_kin-like_C"/>
</dbReference>
<dbReference type="InterPro" id="IPR036890">
    <property type="entry name" value="HATPase_C_sf"/>
</dbReference>
<dbReference type="InterPro" id="IPR003594">
    <property type="entry name" value="HATPase_dom"/>
</dbReference>
<evidence type="ECO:0000256" key="2">
    <source>
        <dbReference type="ARBA" id="ARBA00012438"/>
    </source>
</evidence>
<accession>A0A7S7SIW5</accession>
<keyword evidence="5" id="KW-0418">Kinase</keyword>
<dbReference type="PRINTS" id="PR00344">
    <property type="entry name" value="BCTRLSENSOR"/>
</dbReference>
<protein>
    <recommendedName>
        <fullName evidence="2">histidine kinase</fullName>
        <ecNumber evidence="2">2.7.13.3</ecNumber>
    </recommendedName>
</protein>
<dbReference type="PROSITE" id="PS50112">
    <property type="entry name" value="PAS"/>
    <property type="match status" value="2"/>
</dbReference>
<dbReference type="InterPro" id="IPR035965">
    <property type="entry name" value="PAS-like_dom_sf"/>
</dbReference>
<gene>
    <name evidence="9" type="ORF">IRI77_24155</name>
</gene>
<reference evidence="9 10" key="1">
    <citation type="submission" date="2020-10" db="EMBL/GenBank/DDBJ databases">
        <title>Complete genome sequence of Paludibaculum fermentans P105T, a facultatively anaerobic acidobacterium capable of dissimilatory Fe(III) reduction.</title>
        <authorList>
            <person name="Dedysh S.N."/>
            <person name="Beletsky A.V."/>
            <person name="Kulichevskaya I.S."/>
            <person name="Mardanov A.V."/>
            <person name="Ravin N.V."/>
        </authorList>
    </citation>
    <scope>NUCLEOTIDE SEQUENCE [LARGE SCALE GENOMIC DNA]</scope>
    <source>
        <strain evidence="9 10">P105</strain>
    </source>
</reference>
<dbReference type="Gene3D" id="3.30.450.20">
    <property type="entry name" value="PAS domain"/>
    <property type="match status" value="4"/>
</dbReference>
<dbReference type="InterPro" id="IPR005467">
    <property type="entry name" value="His_kinase_dom"/>
</dbReference>
<dbReference type="NCBIfam" id="TIGR00229">
    <property type="entry name" value="sensory_box"/>
    <property type="match status" value="3"/>
</dbReference>
<dbReference type="Proteomes" id="UP000593892">
    <property type="component" value="Chromosome"/>
</dbReference>
<dbReference type="SUPFAM" id="SSF55874">
    <property type="entry name" value="ATPase domain of HSP90 chaperone/DNA topoisomerase II/histidine kinase"/>
    <property type="match status" value="1"/>
</dbReference>